<dbReference type="Proteomes" id="UP000321183">
    <property type="component" value="Chromosome"/>
</dbReference>
<organism evidence="1 2">
    <name type="scientific">Rickettsia asiatica</name>
    <dbReference type="NCBI Taxonomy" id="238800"/>
    <lineage>
        <taxon>Bacteria</taxon>
        <taxon>Pseudomonadati</taxon>
        <taxon>Pseudomonadota</taxon>
        <taxon>Alphaproteobacteria</taxon>
        <taxon>Rickettsiales</taxon>
        <taxon>Rickettsiaceae</taxon>
        <taxon>Rickettsieae</taxon>
        <taxon>Rickettsia</taxon>
        <taxon>spotted fever group</taxon>
    </lineage>
</organism>
<proteinExistence type="predicted"/>
<name>A0A510GB01_9RICK</name>
<dbReference type="KEGG" id="ras:RAS_01680"/>
<sequence>MYQDMLTSLAIRDECLSDQIQVLSSSNSNNASGIETIETKTKLIDDAQNLYEKKALAYGGIAGTNAIYRDYLELMVKNFGESQGKVTLYKNIVRDVSILNSAQLGMNINDLPDSHHNEIA</sequence>
<evidence type="ECO:0000313" key="1">
    <source>
        <dbReference type="EMBL" id="BBJ31059.1"/>
    </source>
</evidence>
<accession>A0A510GB01</accession>
<reference evidence="1 2" key="1">
    <citation type="submission" date="2019-04" db="EMBL/GenBank/DDBJ databases">
        <title>Draft genome sequence of Rickettsia asiatica Maytaro1284.</title>
        <authorList>
            <person name="Thu M."/>
            <person name="Qiu Y."/>
            <person name="Nakao R."/>
        </authorList>
    </citation>
    <scope>NUCLEOTIDE SEQUENCE [LARGE SCALE GENOMIC DNA]</scope>
    <source>
        <strain evidence="1 2">Maytaro1284</strain>
    </source>
</reference>
<gene>
    <name evidence="1" type="ORF">RAS_01680</name>
</gene>
<keyword evidence="2" id="KW-1185">Reference proteome</keyword>
<dbReference type="AlphaFoldDB" id="A0A510GB01"/>
<dbReference type="RefSeq" id="WP_232049383.1">
    <property type="nucleotide sequence ID" value="NZ_AP019563.1"/>
</dbReference>
<protein>
    <submittedName>
        <fullName evidence="1">Uncharacterized protein</fullName>
    </submittedName>
</protein>
<evidence type="ECO:0000313" key="2">
    <source>
        <dbReference type="Proteomes" id="UP000321183"/>
    </source>
</evidence>
<dbReference type="EMBL" id="AP019563">
    <property type="protein sequence ID" value="BBJ31059.1"/>
    <property type="molecule type" value="Genomic_DNA"/>
</dbReference>